<keyword evidence="5" id="KW-0804">Transcription</keyword>
<evidence type="ECO:0000256" key="6">
    <source>
        <dbReference type="ARBA" id="ARBA00023295"/>
    </source>
</evidence>
<dbReference type="InterPro" id="IPR017853">
    <property type="entry name" value="GH"/>
</dbReference>
<dbReference type="PROSITE" id="PS01124">
    <property type="entry name" value="HTH_ARAC_FAMILY_2"/>
    <property type="match status" value="1"/>
</dbReference>
<dbReference type="GO" id="GO:0043565">
    <property type="term" value="F:sequence-specific DNA binding"/>
    <property type="evidence" value="ECO:0007669"/>
    <property type="project" value="InterPro"/>
</dbReference>
<proteinExistence type="inferred from homology"/>
<dbReference type="SUPFAM" id="SSF51445">
    <property type="entry name" value="(Trans)glycosidases"/>
    <property type="match status" value="1"/>
</dbReference>
<organism evidence="8 9">
    <name type="scientific">Hungatella hathewayi</name>
    <dbReference type="NCBI Taxonomy" id="154046"/>
    <lineage>
        <taxon>Bacteria</taxon>
        <taxon>Bacillati</taxon>
        <taxon>Bacillota</taxon>
        <taxon>Clostridia</taxon>
        <taxon>Lachnospirales</taxon>
        <taxon>Lachnospiraceae</taxon>
        <taxon>Hungatella</taxon>
    </lineage>
</organism>
<dbReference type="InterPro" id="IPR018060">
    <property type="entry name" value="HTH_AraC"/>
</dbReference>
<name>A0A374P0U3_9FIRM</name>
<dbReference type="Proteomes" id="UP000263014">
    <property type="component" value="Unassembled WGS sequence"/>
</dbReference>
<dbReference type="SUPFAM" id="SSF51011">
    <property type="entry name" value="Glycosyl hydrolase domain"/>
    <property type="match status" value="1"/>
</dbReference>
<dbReference type="EMBL" id="QSON01000020">
    <property type="protein sequence ID" value="RGI97301.1"/>
    <property type="molecule type" value="Genomic_DNA"/>
</dbReference>
<dbReference type="AlphaFoldDB" id="A0A374P0U3"/>
<evidence type="ECO:0000256" key="1">
    <source>
        <dbReference type="ARBA" id="ARBA00008875"/>
    </source>
</evidence>
<protein>
    <submittedName>
        <fullName evidence="8">Helix-turn-helix domain-containing protein</fullName>
    </submittedName>
</protein>
<dbReference type="Pfam" id="PF12833">
    <property type="entry name" value="HTH_18"/>
    <property type="match status" value="1"/>
</dbReference>
<dbReference type="GO" id="GO:0003700">
    <property type="term" value="F:DNA-binding transcription factor activity"/>
    <property type="evidence" value="ECO:0007669"/>
    <property type="project" value="InterPro"/>
</dbReference>
<dbReference type="Pfam" id="PF01229">
    <property type="entry name" value="Glyco_hydro_39"/>
    <property type="match status" value="1"/>
</dbReference>
<accession>A0A374P0U3</accession>
<dbReference type="SUPFAM" id="SSF46689">
    <property type="entry name" value="Homeodomain-like"/>
    <property type="match status" value="2"/>
</dbReference>
<evidence type="ECO:0000313" key="8">
    <source>
        <dbReference type="EMBL" id="RGI97301.1"/>
    </source>
</evidence>
<dbReference type="InterPro" id="IPR049166">
    <property type="entry name" value="GH39_cat"/>
</dbReference>
<evidence type="ECO:0000256" key="3">
    <source>
        <dbReference type="ARBA" id="ARBA00023015"/>
    </source>
</evidence>
<dbReference type="GO" id="GO:0016798">
    <property type="term" value="F:hydrolase activity, acting on glycosyl bonds"/>
    <property type="evidence" value="ECO:0007669"/>
    <property type="project" value="UniProtKB-KW"/>
</dbReference>
<gene>
    <name evidence="8" type="ORF">DXD79_28150</name>
</gene>
<dbReference type="Gene3D" id="2.60.40.1500">
    <property type="entry name" value="Glycosyl hydrolase domain, family 39"/>
    <property type="match status" value="1"/>
</dbReference>
<dbReference type="Gene3D" id="3.20.20.80">
    <property type="entry name" value="Glycosidases"/>
    <property type="match status" value="1"/>
</dbReference>
<evidence type="ECO:0000313" key="9">
    <source>
        <dbReference type="Proteomes" id="UP000263014"/>
    </source>
</evidence>
<dbReference type="PANTHER" id="PTHR43280:SF2">
    <property type="entry name" value="HTH-TYPE TRANSCRIPTIONAL REGULATOR EXSA"/>
    <property type="match status" value="1"/>
</dbReference>
<keyword evidence="2" id="KW-0378">Hydrolase</keyword>
<dbReference type="PANTHER" id="PTHR43280">
    <property type="entry name" value="ARAC-FAMILY TRANSCRIPTIONAL REGULATOR"/>
    <property type="match status" value="1"/>
</dbReference>
<sequence>MKQEKEFDLIQMEVLKNPIFDHEMSRDPLLLYVVEGDTGISFESKTVRLKRESIILINSNRSFSLKKRLGSSEDLLLCVLKISKAFLVTYTGKKNLLFWCNSTEEGEGEAYEKLRVILQQLLIDYANNPPEQYLLRYSCFYRLLHQLVSYFIISESNHLVGGSDKDSQSRLNDLIDYIESNYDQPVSLEELAELFHLSGSYVSRYFKQKMGRNFIDYLYETRLYHAAELLLNTDKAITDIALESGFPNLAIFNRRFRGMYNCTPTKYREAHRKQEDRTEEIKANQRERIRTQLQSHFGYSAASGLLPAEKAKAVESVDSSVCGPYHRIWNRTINFGPLVELLKTGSREAVIYSKKVLGIRYLRVWNIFEKEMYIVQNREMGSARFKLLDEALGVLVENDILPVIEIGEKPRRILNSVNDFLRESENVTLFQDYQEFLRCFADMMEHVVRKFGEEAVSQWIFELWDDKRVEVYADKQPYTVLFRDVRNLVKQYSPQSVVSGAGNYLGWYRTHTEEELRKFVDGGIYPEHLTFTHFPYAQGQISKERFSKRKTDESELLHSVQELHGILNMYGLNNRPVVISEWNMTVSSRNYFNDSLWKGCYILKCNLDLLGLVDTLCYSQLSDSTTDYYDNQNLLKGAMGLLTSDHIEKPAFIAMRMLKELKPLLVKKTEDYIVTRDERGEITIVAFHFIRRNHLYYMKEENETTLQDHYIYLEHQQPKTLTIQLTHLAHEGSYLMRQYIVSRKQGSIMDEWQKLAYIEDPSKDDIHYLKQRATPHMTMDKMKTEGQSLVISMEMEPLEMRCIILRPE</sequence>
<evidence type="ECO:0000256" key="4">
    <source>
        <dbReference type="ARBA" id="ARBA00023125"/>
    </source>
</evidence>
<dbReference type="Gene3D" id="1.10.10.60">
    <property type="entry name" value="Homeodomain-like"/>
    <property type="match status" value="2"/>
</dbReference>
<reference evidence="8 9" key="1">
    <citation type="submission" date="2018-08" db="EMBL/GenBank/DDBJ databases">
        <title>A genome reference for cultivated species of the human gut microbiota.</title>
        <authorList>
            <person name="Zou Y."/>
            <person name="Xue W."/>
            <person name="Luo G."/>
        </authorList>
    </citation>
    <scope>NUCLEOTIDE SEQUENCE [LARGE SCALE GENOMIC DNA]</scope>
    <source>
        <strain evidence="8 9">TM09-12</strain>
    </source>
</reference>
<keyword evidence="6" id="KW-0326">Glycosidase</keyword>
<comment type="caution">
    <text evidence="8">The sequence shown here is derived from an EMBL/GenBank/DDBJ whole genome shotgun (WGS) entry which is preliminary data.</text>
</comment>
<evidence type="ECO:0000259" key="7">
    <source>
        <dbReference type="PROSITE" id="PS01124"/>
    </source>
</evidence>
<evidence type="ECO:0000256" key="2">
    <source>
        <dbReference type="ARBA" id="ARBA00022801"/>
    </source>
</evidence>
<comment type="similarity">
    <text evidence="1">Belongs to the glycosyl hydrolase 39 family.</text>
</comment>
<evidence type="ECO:0000256" key="5">
    <source>
        <dbReference type="ARBA" id="ARBA00023163"/>
    </source>
</evidence>
<dbReference type="RefSeq" id="WP_117633137.1">
    <property type="nucleotide sequence ID" value="NZ_QSON01000020.1"/>
</dbReference>
<feature type="domain" description="HTH araC/xylS-type" evidence="7">
    <location>
        <begin position="172"/>
        <end position="270"/>
    </location>
</feature>
<keyword evidence="4" id="KW-0238">DNA-binding</keyword>
<keyword evidence="3" id="KW-0805">Transcription regulation</keyword>
<dbReference type="SMART" id="SM00342">
    <property type="entry name" value="HTH_ARAC"/>
    <property type="match status" value="1"/>
</dbReference>
<dbReference type="InterPro" id="IPR009057">
    <property type="entry name" value="Homeodomain-like_sf"/>
</dbReference>